<name>A0A9P4UGJ9_9PLEO</name>
<protein>
    <submittedName>
        <fullName evidence="1">Uncharacterized protein</fullName>
    </submittedName>
</protein>
<proteinExistence type="predicted"/>
<evidence type="ECO:0000313" key="1">
    <source>
        <dbReference type="EMBL" id="KAF2449661.1"/>
    </source>
</evidence>
<sequence length="431" mass="49732">MAHQAHTIPWQTLTDNLVYLHCSPRNHGITNLYLRKTKDPHQVKQIRYFVRGFARALSAYATIERTKYTPDPTPPELDEILISDAAVKKMAKTVLQYKSDDESVTVPFSLDDILTARERSAKSFVYSTMPGEGDMFSEMRETCEQTKALLMHGEMDTLFRLAAHPRVYFRRMWSEDEWANAHGFGLSKLLDAALQAYICLNVLTLRAELYDDASREMYIARETTAGRNTHEKEEYDYRFTAAYQRMLLNCTGLPYGWQCDAHTFPHRQFFGVRRGQYRFSYDDTQYGRWQKGNLGTQRVKELAHSTYQGVHVPSKVDVVAVLNMLGTKGLPVELALQILDTAEYIPVSRLLISSDPLHADNAEELKKYTSYCWKLLVRVDMMCREGVNGPVFDWEAEVSHTLYTLFDMPGRSLFTGQRHIFGTRQRKLLET</sequence>
<keyword evidence="2" id="KW-1185">Reference proteome</keyword>
<accession>A0A9P4UGJ9</accession>
<dbReference type="AlphaFoldDB" id="A0A9P4UGJ9"/>
<dbReference type="OrthoDB" id="3204049at2759"/>
<dbReference type="EMBL" id="MU001494">
    <property type="protein sequence ID" value="KAF2449661.1"/>
    <property type="molecule type" value="Genomic_DNA"/>
</dbReference>
<gene>
    <name evidence="1" type="ORF">P171DRAFT_427836</name>
</gene>
<dbReference type="Proteomes" id="UP000799764">
    <property type="component" value="Unassembled WGS sequence"/>
</dbReference>
<reference evidence="1" key="1">
    <citation type="journal article" date="2020" name="Stud. Mycol.">
        <title>101 Dothideomycetes genomes: a test case for predicting lifestyles and emergence of pathogens.</title>
        <authorList>
            <person name="Haridas S."/>
            <person name="Albert R."/>
            <person name="Binder M."/>
            <person name="Bloem J."/>
            <person name="Labutti K."/>
            <person name="Salamov A."/>
            <person name="Andreopoulos B."/>
            <person name="Baker S."/>
            <person name="Barry K."/>
            <person name="Bills G."/>
            <person name="Bluhm B."/>
            <person name="Cannon C."/>
            <person name="Castanera R."/>
            <person name="Culley D."/>
            <person name="Daum C."/>
            <person name="Ezra D."/>
            <person name="Gonzalez J."/>
            <person name="Henrissat B."/>
            <person name="Kuo A."/>
            <person name="Liang C."/>
            <person name="Lipzen A."/>
            <person name="Lutzoni F."/>
            <person name="Magnuson J."/>
            <person name="Mondo S."/>
            <person name="Nolan M."/>
            <person name="Ohm R."/>
            <person name="Pangilinan J."/>
            <person name="Park H.-J."/>
            <person name="Ramirez L."/>
            <person name="Alfaro M."/>
            <person name="Sun H."/>
            <person name="Tritt A."/>
            <person name="Yoshinaga Y."/>
            <person name="Zwiers L.-H."/>
            <person name="Turgeon B."/>
            <person name="Goodwin S."/>
            <person name="Spatafora J."/>
            <person name="Crous P."/>
            <person name="Grigoriev I."/>
        </authorList>
    </citation>
    <scope>NUCLEOTIDE SEQUENCE</scope>
    <source>
        <strain evidence="1">CBS 690.94</strain>
    </source>
</reference>
<evidence type="ECO:0000313" key="2">
    <source>
        <dbReference type="Proteomes" id="UP000799764"/>
    </source>
</evidence>
<comment type="caution">
    <text evidence="1">The sequence shown here is derived from an EMBL/GenBank/DDBJ whole genome shotgun (WGS) entry which is preliminary data.</text>
</comment>
<organism evidence="1 2">
    <name type="scientific">Karstenula rhodostoma CBS 690.94</name>
    <dbReference type="NCBI Taxonomy" id="1392251"/>
    <lineage>
        <taxon>Eukaryota</taxon>
        <taxon>Fungi</taxon>
        <taxon>Dikarya</taxon>
        <taxon>Ascomycota</taxon>
        <taxon>Pezizomycotina</taxon>
        <taxon>Dothideomycetes</taxon>
        <taxon>Pleosporomycetidae</taxon>
        <taxon>Pleosporales</taxon>
        <taxon>Massarineae</taxon>
        <taxon>Didymosphaeriaceae</taxon>
        <taxon>Karstenula</taxon>
    </lineage>
</organism>